<dbReference type="PANTHER" id="PTHR24148">
    <property type="entry name" value="ANKYRIN REPEAT DOMAIN-CONTAINING PROTEIN 39 HOMOLOG-RELATED"/>
    <property type="match status" value="1"/>
</dbReference>
<evidence type="ECO:0000259" key="1">
    <source>
        <dbReference type="Pfam" id="PF06985"/>
    </source>
</evidence>
<evidence type="ECO:0000313" key="2">
    <source>
        <dbReference type="EMBL" id="KAF2105436.1"/>
    </source>
</evidence>
<dbReference type="InterPro" id="IPR052895">
    <property type="entry name" value="HetReg/Transcr_Mod"/>
</dbReference>
<proteinExistence type="predicted"/>
<organism evidence="2 3">
    <name type="scientific">Lophiotrema nucula</name>
    <dbReference type="NCBI Taxonomy" id="690887"/>
    <lineage>
        <taxon>Eukaryota</taxon>
        <taxon>Fungi</taxon>
        <taxon>Dikarya</taxon>
        <taxon>Ascomycota</taxon>
        <taxon>Pezizomycotina</taxon>
        <taxon>Dothideomycetes</taxon>
        <taxon>Pleosporomycetidae</taxon>
        <taxon>Pleosporales</taxon>
        <taxon>Lophiotremataceae</taxon>
        <taxon>Lophiotrema</taxon>
    </lineage>
</organism>
<dbReference type="InterPro" id="IPR010730">
    <property type="entry name" value="HET"/>
</dbReference>
<name>A0A6A5YE98_9PLEO</name>
<keyword evidence="3" id="KW-1185">Reference proteome</keyword>
<dbReference type="OrthoDB" id="3553147at2759"/>
<dbReference type="EMBL" id="ML977381">
    <property type="protein sequence ID" value="KAF2105436.1"/>
    <property type="molecule type" value="Genomic_DNA"/>
</dbReference>
<accession>A0A6A5YE98</accession>
<reference evidence="2" key="1">
    <citation type="journal article" date="2020" name="Stud. Mycol.">
        <title>101 Dothideomycetes genomes: a test case for predicting lifestyles and emergence of pathogens.</title>
        <authorList>
            <person name="Haridas S."/>
            <person name="Albert R."/>
            <person name="Binder M."/>
            <person name="Bloem J."/>
            <person name="Labutti K."/>
            <person name="Salamov A."/>
            <person name="Andreopoulos B."/>
            <person name="Baker S."/>
            <person name="Barry K."/>
            <person name="Bills G."/>
            <person name="Bluhm B."/>
            <person name="Cannon C."/>
            <person name="Castanera R."/>
            <person name="Culley D."/>
            <person name="Daum C."/>
            <person name="Ezra D."/>
            <person name="Gonzalez J."/>
            <person name="Henrissat B."/>
            <person name="Kuo A."/>
            <person name="Liang C."/>
            <person name="Lipzen A."/>
            <person name="Lutzoni F."/>
            <person name="Magnuson J."/>
            <person name="Mondo S."/>
            <person name="Nolan M."/>
            <person name="Ohm R."/>
            <person name="Pangilinan J."/>
            <person name="Park H.-J."/>
            <person name="Ramirez L."/>
            <person name="Alfaro M."/>
            <person name="Sun H."/>
            <person name="Tritt A."/>
            <person name="Yoshinaga Y."/>
            <person name="Zwiers L.-H."/>
            <person name="Turgeon B."/>
            <person name="Goodwin S."/>
            <person name="Spatafora J."/>
            <person name="Crous P."/>
            <person name="Grigoriev I."/>
        </authorList>
    </citation>
    <scope>NUCLEOTIDE SEQUENCE</scope>
    <source>
        <strain evidence="2">CBS 627.86</strain>
    </source>
</reference>
<evidence type="ECO:0000313" key="3">
    <source>
        <dbReference type="Proteomes" id="UP000799770"/>
    </source>
</evidence>
<dbReference type="AlphaFoldDB" id="A0A6A5YE98"/>
<feature type="non-terminal residue" evidence="2">
    <location>
        <position position="126"/>
    </location>
</feature>
<protein>
    <submittedName>
        <fullName evidence="2">Heterokaryon incompatibility protein-domain-containing protein</fullName>
    </submittedName>
</protein>
<feature type="domain" description="Heterokaryon incompatibility" evidence="1">
    <location>
        <begin position="40"/>
        <end position="125"/>
    </location>
</feature>
<dbReference type="PANTHER" id="PTHR24148:SF82">
    <property type="entry name" value="HETEROKARYON INCOMPATIBILITY DOMAIN-CONTAINING PROTEIN"/>
    <property type="match status" value="1"/>
</dbReference>
<sequence>MYTAINTSAEEIRVLTLAAGKADDDIHCTLQTTPLSTARYEALSYVWGYSRSTRLIHVQEKETQVTENLEAALRDLRYDDQPRLLWVDALCINQSDGEEKGHQVRMMGNIYSGAERVICWLQPHQE</sequence>
<dbReference type="Proteomes" id="UP000799770">
    <property type="component" value="Unassembled WGS sequence"/>
</dbReference>
<dbReference type="Pfam" id="PF06985">
    <property type="entry name" value="HET"/>
    <property type="match status" value="1"/>
</dbReference>
<gene>
    <name evidence="2" type="ORF">BDV96DRAFT_509380</name>
</gene>